<gene>
    <name evidence="2" type="ORF">DU87_13990</name>
</gene>
<reference evidence="2 3" key="1">
    <citation type="journal article" date="2015" name="ISME J.">
        <title>Genomic and phenotypic differentiation among Methanosarcina mazei populations from Columbia River sediment.</title>
        <authorList>
            <person name="Youngblut N.D."/>
            <person name="Wirth J.S."/>
            <person name="Henriksen J.R."/>
            <person name="Smith M."/>
            <person name="Simon H."/>
            <person name="Metcalf W.W."/>
            <person name="Whitaker R.J."/>
        </authorList>
    </citation>
    <scope>NUCLEOTIDE SEQUENCE [LARGE SCALE GENOMIC DNA]</scope>
    <source>
        <strain evidence="2 3">1.H.M.0.1</strain>
    </source>
</reference>
<dbReference type="EMBL" id="JJQQ01000042">
    <property type="protein sequence ID" value="KKH69006.1"/>
    <property type="molecule type" value="Genomic_DNA"/>
</dbReference>
<protein>
    <submittedName>
        <fullName evidence="2">Uncharacterized protein</fullName>
    </submittedName>
</protein>
<dbReference type="RefSeq" id="WP_048045324.1">
    <property type="nucleotide sequence ID" value="NZ_JJQQ01000042.1"/>
</dbReference>
<name>A0A0F8SQG1_METMZ</name>
<feature type="compositionally biased region" description="Basic and acidic residues" evidence="1">
    <location>
        <begin position="84"/>
        <end position="120"/>
    </location>
</feature>
<accession>A0A0F8SQG1</accession>
<feature type="compositionally biased region" description="Basic and acidic residues" evidence="1">
    <location>
        <begin position="136"/>
        <end position="146"/>
    </location>
</feature>
<dbReference type="Proteomes" id="UP000033933">
    <property type="component" value="Unassembled WGS sequence"/>
</dbReference>
<feature type="compositionally biased region" description="Basic and acidic residues" evidence="1">
    <location>
        <begin position="39"/>
        <end position="77"/>
    </location>
</feature>
<feature type="region of interest" description="Disordered" evidence="1">
    <location>
        <begin position="170"/>
        <end position="189"/>
    </location>
</feature>
<comment type="caution">
    <text evidence="2">The sequence shown here is derived from an EMBL/GenBank/DDBJ whole genome shotgun (WGS) entry which is preliminary data.</text>
</comment>
<evidence type="ECO:0000313" key="2">
    <source>
        <dbReference type="EMBL" id="KKH69006.1"/>
    </source>
</evidence>
<feature type="region of interest" description="Disordered" evidence="1">
    <location>
        <begin position="39"/>
        <end position="162"/>
    </location>
</feature>
<proteinExistence type="predicted"/>
<evidence type="ECO:0000256" key="1">
    <source>
        <dbReference type="SAM" id="MobiDB-lite"/>
    </source>
</evidence>
<dbReference type="AlphaFoldDB" id="A0A0F8SQG1"/>
<feature type="compositionally biased region" description="Basic and acidic residues" evidence="1">
    <location>
        <begin position="178"/>
        <end position="189"/>
    </location>
</feature>
<evidence type="ECO:0000313" key="3">
    <source>
        <dbReference type="Proteomes" id="UP000033933"/>
    </source>
</evidence>
<dbReference type="PATRIC" id="fig|2209.87.peg.3092"/>
<sequence>MSEIKETEKVTNKLNKSTETNVLKGKLDDNCKRECSREDLNNKKTEKKLDNNCKEEFSREDLNNKKTEKVSDADKQNKLNKGSEISEVKETLDDYYKKEGHREGKETKNTGFIDKSDKLNSYDVVPGKSEYNKWSPEQKARFEELSKNAQDGTPDAKSRSEAQSILQAEAEGLVKGARRPDLNKREPNLDFKIEGGYAEIKTPQNPDKRPLEQQAEDMAKKINVYDPDVIVIEDLKNLSYEQKVQFKDELLKRVDNNKINNVKFLNDIDSKKDDQLFKGY</sequence>
<organism evidence="2 3">
    <name type="scientific">Methanosarcina mazei</name>
    <name type="common">Methanosarcina frisia</name>
    <dbReference type="NCBI Taxonomy" id="2209"/>
    <lineage>
        <taxon>Archaea</taxon>
        <taxon>Methanobacteriati</taxon>
        <taxon>Methanobacteriota</taxon>
        <taxon>Stenosarchaea group</taxon>
        <taxon>Methanomicrobia</taxon>
        <taxon>Methanosarcinales</taxon>
        <taxon>Methanosarcinaceae</taxon>
        <taxon>Methanosarcina</taxon>
    </lineage>
</organism>